<dbReference type="SUPFAM" id="SSF55729">
    <property type="entry name" value="Acyl-CoA N-acyltransferases (Nat)"/>
    <property type="match status" value="2"/>
</dbReference>
<proteinExistence type="predicted"/>
<dbReference type="AlphaFoldDB" id="A0A084IMC5"/>
<dbReference type="InterPro" id="IPR016181">
    <property type="entry name" value="Acyl_CoA_acyltransferase"/>
</dbReference>
<comment type="caution">
    <text evidence="2">The sequence shown here is derived from an EMBL/GenBank/DDBJ whole genome shotgun (WGS) entry which is preliminary data.</text>
</comment>
<reference evidence="2 3" key="1">
    <citation type="submission" date="2013-03" db="EMBL/GenBank/DDBJ databases">
        <title>Salinisphaera hydrothermalis C41B8 Genome Sequencing.</title>
        <authorList>
            <person name="Li C."/>
            <person name="Lai Q."/>
            <person name="Shao Z."/>
        </authorList>
    </citation>
    <scope>NUCLEOTIDE SEQUENCE [LARGE SCALE GENOMIC DNA]</scope>
    <source>
        <strain evidence="2 3">C41B8</strain>
    </source>
</reference>
<dbReference type="InterPro" id="IPR050644">
    <property type="entry name" value="PG_Glycine_Bridge_Synth"/>
</dbReference>
<evidence type="ECO:0000313" key="3">
    <source>
        <dbReference type="Proteomes" id="UP000028302"/>
    </source>
</evidence>
<dbReference type="NCBIfam" id="TIGR03019">
    <property type="entry name" value="pepcterm_femAB"/>
    <property type="match status" value="1"/>
</dbReference>
<feature type="domain" description="BioF2-like acetyltransferase" evidence="1">
    <location>
        <begin position="154"/>
        <end position="286"/>
    </location>
</feature>
<dbReference type="STRING" id="1304275.C41B8_07427"/>
<dbReference type="Gene3D" id="3.40.630.30">
    <property type="match status" value="1"/>
</dbReference>
<gene>
    <name evidence="2" type="ORF">C41B8_07427</name>
</gene>
<dbReference type="InterPro" id="IPR017469">
    <property type="entry name" value="PEP-CTERM_FemAB-rel"/>
</dbReference>
<accession>A0A084IMC5</accession>
<dbReference type="PANTHER" id="PTHR36174">
    <property type="entry name" value="LIPID II:GLYCINE GLYCYLTRANSFERASE"/>
    <property type="match status" value="1"/>
</dbReference>
<evidence type="ECO:0000313" key="2">
    <source>
        <dbReference type="EMBL" id="KEZ77859.1"/>
    </source>
</evidence>
<dbReference type="Proteomes" id="UP000028302">
    <property type="component" value="Unassembled WGS sequence"/>
</dbReference>
<dbReference type="eggNOG" id="COG3146">
    <property type="taxonomic scope" value="Bacteria"/>
</dbReference>
<sequence length="344" mass="39370">MSAAALHIRTLDHDNAAWEAFVAASPAATFFHRAGWKEVIERAFGHRCYFLYAERDGRIEGILPLVHVKSRLFANALISTPFCVYGGVVADTAEAESALYTEACARADALGVDYFESRERAPRHEAWPRKDLYYTFRRELADNDDDNLQRIPRKQRAVVRKGIKNGLTWSIDKDIDRLYPLYAYNLRSLGTPVFSQKYMRELLRVFGRDCDVLTVTHEGEAVAAVLNFYFRDEVLPYYSGAGPSARDLKANDYLYWALMQHAVARGARVFDFGRSKTDTGPYHFKRHWGFEPQPLAYEYYLSGMDAMPDISPNNPKYAMFIKAWQRLPLPVTRVVGPWLSKDLG</sequence>
<organism evidence="2 3">
    <name type="scientific">Salinisphaera hydrothermalis (strain C41B8)</name>
    <dbReference type="NCBI Taxonomy" id="1304275"/>
    <lineage>
        <taxon>Bacteria</taxon>
        <taxon>Pseudomonadati</taxon>
        <taxon>Pseudomonadota</taxon>
        <taxon>Gammaproteobacteria</taxon>
        <taxon>Salinisphaerales</taxon>
        <taxon>Salinisphaeraceae</taxon>
        <taxon>Salinisphaera</taxon>
    </lineage>
</organism>
<dbReference type="PANTHER" id="PTHR36174:SF1">
    <property type="entry name" value="LIPID II:GLYCINE GLYCYLTRANSFERASE"/>
    <property type="match status" value="1"/>
</dbReference>
<dbReference type="Pfam" id="PF13480">
    <property type="entry name" value="Acetyltransf_6"/>
    <property type="match status" value="1"/>
</dbReference>
<evidence type="ECO:0000259" key="1">
    <source>
        <dbReference type="Pfam" id="PF13480"/>
    </source>
</evidence>
<dbReference type="OrthoDB" id="9773932at2"/>
<name>A0A084IMC5_SALHC</name>
<protein>
    <submittedName>
        <fullName evidence="2">FemAB-related protein, PEP-CTERM system-associated</fullName>
    </submittedName>
</protein>
<dbReference type="PATRIC" id="fig|1304275.5.peg.1517"/>
<dbReference type="EMBL" id="APNK01000008">
    <property type="protein sequence ID" value="KEZ77859.1"/>
    <property type="molecule type" value="Genomic_DNA"/>
</dbReference>
<keyword evidence="3" id="KW-1185">Reference proteome</keyword>
<dbReference type="RefSeq" id="WP_037336236.1">
    <property type="nucleotide sequence ID" value="NZ_APNK01000008.1"/>
</dbReference>
<dbReference type="InterPro" id="IPR038740">
    <property type="entry name" value="BioF2-like_GNAT_dom"/>
</dbReference>